<feature type="compositionally biased region" description="Basic and acidic residues" evidence="1">
    <location>
        <begin position="97"/>
        <end position="110"/>
    </location>
</feature>
<feature type="compositionally biased region" description="Polar residues" evidence="1">
    <location>
        <begin position="129"/>
        <end position="143"/>
    </location>
</feature>
<dbReference type="EMBL" id="SRLO01004540">
    <property type="protein sequence ID" value="TNN30391.1"/>
    <property type="molecule type" value="Genomic_DNA"/>
</dbReference>
<evidence type="ECO:0000313" key="3">
    <source>
        <dbReference type="Proteomes" id="UP000314294"/>
    </source>
</evidence>
<keyword evidence="3" id="KW-1185">Reference proteome</keyword>
<accession>A0A4Z2EPB7</accession>
<protein>
    <submittedName>
        <fullName evidence="2">Uncharacterized protein</fullName>
    </submittedName>
</protein>
<gene>
    <name evidence="2" type="ORF">EYF80_059458</name>
</gene>
<evidence type="ECO:0000313" key="2">
    <source>
        <dbReference type="EMBL" id="TNN30391.1"/>
    </source>
</evidence>
<sequence length="155" mass="17112">MISLQPPLPHRSAVTKRRLLFIGRLLQLSSPLGSLLFLRAEEHDQLRPKRLTALYSHGLPPTSRTQLMEPVAGCPLITVPFRSRTPSSSHSGFTSTRGKDVLKEEGEGRRWGTGVRCVSCQRSPRSKKQQGNSMARSPSNSRSGCLGSHRRSAGR</sequence>
<dbReference type="Proteomes" id="UP000314294">
    <property type="component" value="Unassembled WGS sequence"/>
</dbReference>
<name>A0A4Z2EPB7_9TELE</name>
<proteinExistence type="predicted"/>
<dbReference type="AlphaFoldDB" id="A0A4Z2EPB7"/>
<feature type="region of interest" description="Disordered" evidence="1">
    <location>
        <begin position="81"/>
        <end position="155"/>
    </location>
</feature>
<organism evidence="2 3">
    <name type="scientific">Liparis tanakae</name>
    <name type="common">Tanaka's snailfish</name>
    <dbReference type="NCBI Taxonomy" id="230148"/>
    <lineage>
        <taxon>Eukaryota</taxon>
        <taxon>Metazoa</taxon>
        <taxon>Chordata</taxon>
        <taxon>Craniata</taxon>
        <taxon>Vertebrata</taxon>
        <taxon>Euteleostomi</taxon>
        <taxon>Actinopterygii</taxon>
        <taxon>Neopterygii</taxon>
        <taxon>Teleostei</taxon>
        <taxon>Neoteleostei</taxon>
        <taxon>Acanthomorphata</taxon>
        <taxon>Eupercaria</taxon>
        <taxon>Perciformes</taxon>
        <taxon>Cottioidei</taxon>
        <taxon>Cottales</taxon>
        <taxon>Liparidae</taxon>
        <taxon>Liparis</taxon>
    </lineage>
</organism>
<comment type="caution">
    <text evidence="2">The sequence shown here is derived from an EMBL/GenBank/DDBJ whole genome shotgun (WGS) entry which is preliminary data.</text>
</comment>
<evidence type="ECO:0000256" key="1">
    <source>
        <dbReference type="SAM" id="MobiDB-lite"/>
    </source>
</evidence>
<feature type="compositionally biased region" description="Polar residues" evidence="1">
    <location>
        <begin position="84"/>
        <end position="96"/>
    </location>
</feature>
<reference evidence="2 3" key="1">
    <citation type="submission" date="2019-03" db="EMBL/GenBank/DDBJ databases">
        <title>First draft genome of Liparis tanakae, snailfish: a comprehensive survey of snailfish specific genes.</title>
        <authorList>
            <person name="Kim W."/>
            <person name="Song I."/>
            <person name="Jeong J.-H."/>
            <person name="Kim D."/>
            <person name="Kim S."/>
            <person name="Ryu S."/>
            <person name="Song J.Y."/>
            <person name="Lee S.K."/>
        </authorList>
    </citation>
    <scope>NUCLEOTIDE SEQUENCE [LARGE SCALE GENOMIC DNA]</scope>
    <source>
        <tissue evidence="2">Muscle</tissue>
    </source>
</reference>